<proteinExistence type="predicted"/>
<dbReference type="Proteomes" id="UP000030764">
    <property type="component" value="Unassembled WGS sequence"/>
</dbReference>
<evidence type="ECO:0000313" key="3">
    <source>
        <dbReference type="Proteomes" id="UP000030764"/>
    </source>
</evidence>
<organism evidence="2 3">
    <name type="scientific">Trichuris suis</name>
    <name type="common">pig whipworm</name>
    <dbReference type="NCBI Taxonomy" id="68888"/>
    <lineage>
        <taxon>Eukaryota</taxon>
        <taxon>Metazoa</taxon>
        <taxon>Ecdysozoa</taxon>
        <taxon>Nematoda</taxon>
        <taxon>Enoplea</taxon>
        <taxon>Dorylaimia</taxon>
        <taxon>Trichinellida</taxon>
        <taxon>Trichuridae</taxon>
        <taxon>Trichuris</taxon>
    </lineage>
</organism>
<keyword evidence="3" id="KW-1185">Reference proteome</keyword>
<protein>
    <submittedName>
        <fullName evidence="2">Uncharacterized protein</fullName>
    </submittedName>
</protein>
<accession>A0A085LKW7</accession>
<reference evidence="2 3" key="1">
    <citation type="journal article" date="2014" name="Nat. Genet.">
        <title>Genome and transcriptome of the porcine whipworm Trichuris suis.</title>
        <authorList>
            <person name="Jex A.R."/>
            <person name="Nejsum P."/>
            <person name="Schwarz E.M."/>
            <person name="Hu L."/>
            <person name="Young N.D."/>
            <person name="Hall R.S."/>
            <person name="Korhonen P.K."/>
            <person name="Liao S."/>
            <person name="Thamsborg S."/>
            <person name="Xia J."/>
            <person name="Xu P."/>
            <person name="Wang S."/>
            <person name="Scheerlinck J.P."/>
            <person name="Hofmann A."/>
            <person name="Sternberg P.W."/>
            <person name="Wang J."/>
            <person name="Gasser R.B."/>
        </authorList>
    </citation>
    <scope>NUCLEOTIDE SEQUENCE [LARGE SCALE GENOMIC DNA]</scope>
    <source>
        <strain evidence="2">DCEP-RM93M</strain>
    </source>
</reference>
<dbReference type="AlphaFoldDB" id="A0A085LKW7"/>
<evidence type="ECO:0000313" key="2">
    <source>
        <dbReference type="EMBL" id="KFD45613.1"/>
    </source>
</evidence>
<evidence type="ECO:0000256" key="1">
    <source>
        <dbReference type="SAM" id="MobiDB-lite"/>
    </source>
</evidence>
<name>A0A085LKW7_9BILA</name>
<feature type="region of interest" description="Disordered" evidence="1">
    <location>
        <begin position="56"/>
        <end position="77"/>
    </location>
</feature>
<sequence>MFDKWENIFTKLDVVTKPYGDKMQRVMCMTLLYVKRCLEYLVRRLSHNNVDETDATLSSRLSETGEPEGWRQVSVTTERTRLRSQDAEFQEEITNEKVQHNLKMD</sequence>
<dbReference type="EMBL" id="KL363452">
    <property type="protein sequence ID" value="KFD45613.1"/>
    <property type="molecule type" value="Genomic_DNA"/>
</dbReference>
<gene>
    <name evidence="2" type="ORF">M513_13505</name>
</gene>